<protein>
    <submittedName>
        <fullName evidence="1">Uncharacterized protein</fullName>
    </submittedName>
</protein>
<dbReference type="EMBL" id="BNBA01000015">
    <property type="protein sequence ID" value="GHH54593.1"/>
    <property type="molecule type" value="Genomic_DNA"/>
</dbReference>
<organism evidence="1 2">
    <name type="scientific">Xanthomonas boreopolis</name>
    <dbReference type="NCBI Taxonomy" id="86183"/>
    <lineage>
        <taxon>Bacteria</taxon>
        <taxon>Pseudomonadati</taxon>
        <taxon>Pseudomonadota</taxon>
        <taxon>Gammaproteobacteria</taxon>
        <taxon>Lysobacterales</taxon>
        <taxon>Lysobacteraceae</taxon>
        <taxon>Xanthomonas</taxon>
    </lineage>
</organism>
<dbReference type="Proteomes" id="UP000623958">
    <property type="component" value="Unassembled WGS sequence"/>
</dbReference>
<name>A0A919F8C9_9XANT</name>
<reference evidence="1" key="2">
    <citation type="submission" date="2020-09" db="EMBL/GenBank/DDBJ databases">
        <authorList>
            <person name="Sun Q."/>
            <person name="Ohkuma M."/>
        </authorList>
    </citation>
    <scope>NUCLEOTIDE SEQUENCE</scope>
    <source>
        <strain evidence="1">JCM 13306</strain>
    </source>
</reference>
<gene>
    <name evidence="1" type="ORF">GCM10009090_21770</name>
</gene>
<dbReference type="AlphaFoldDB" id="A0A919F8C9"/>
<keyword evidence="2" id="KW-1185">Reference proteome</keyword>
<dbReference type="RefSeq" id="WP_140718589.1">
    <property type="nucleotide sequence ID" value="NZ_BNBA01000015.1"/>
</dbReference>
<sequence>MAIEISALDPLPAAPRADTDWNVDGPMPWGHSCTDIDAGALRRLGAASAWQGCRPGAAACDRVDAGPPPH</sequence>
<comment type="caution">
    <text evidence="1">The sequence shown here is derived from an EMBL/GenBank/DDBJ whole genome shotgun (WGS) entry which is preliminary data.</text>
</comment>
<proteinExistence type="predicted"/>
<accession>A0A919F8C9</accession>
<reference evidence="1" key="1">
    <citation type="journal article" date="2014" name="Int. J. Syst. Evol. Microbiol.">
        <title>Complete genome sequence of Corynebacterium casei LMG S-19264T (=DSM 44701T), isolated from a smear-ripened cheese.</title>
        <authorList>
            <consortium name="US DOE Joint Genome Institute (JGI-PGF)"/>
            <person name="Walter F."/>
            <person name="Albersmeier A."/>
            <person name="Kalinowski J."/>
            <person name="Ruckert C."/>
        </authorList>
    </citation>
    <scope>NUCLEOTIDE SEQUENCE</scope>
    <source>
        <strain evidence="1">JCM 13306</strain>
    </source>
</reference>
<evidence type="ECO:0000313" key="1">
    <source>
        <dbReference type="EMBL" id="GHH54593.1"/>
    </source>
</evidence>
<evidence type="ECO:0000313" key="2">
    <source>
        <dbReference type="Proteomes" id="UP000623958"/>
    </source>
</evidence>